<name>A0A0G1HNP5_9BACT</name>
<comment type="caution">
    <text evidence="1">The sequence shown here is derived from an EMBL/GenBank/DDBJ whole genome shotgun (WGS) entry which is preliminary data.</text>
</comment>
<organism evidence="1 2">
    <name type="scientific">Candidatus Collierbacteria bacterium GW2011_GWC2_44_18</name>
    <dbReference type="NCBI Taxonomy" id="1618392"/>
    <lineage>
        <taxon>Bacteria</taxon>
        <taxon>Candidatus Collieribacteriota</taxon>
    </lineage>
</organism>
<proteinExistence type="predicted"/>
<protein>
    <submittedName>
        <fullName evidence="1">Uncharacterized protein</fullName>
    </submittedName>
</protein>
<dbReference type="Proteomes" id="UP000034172">
    <property type="component" value="Unassembled WGS sequence"/>
</dbReference>
<reference evidence="1 2" key="1">
    <citation type="journal article" date="2015" name="Nature">
        <title>rRNA introns, odd ribosomes, and small enigmatic genomes across a large radiation of phyla.</title>
        <authorList>
            <person name="Brown C.T."/>
            <person name="Hug L.A."/>
            <person name="Thomas B.C."/>
            <person name="Sharon I."/>
            <person name="Castelle C.J."/>
            <person name="Singh A."/>
            <person name="Wilkins M.J."/>
            <person name="Williams K.H."/>
            <person name="Banfield J.F."/>
        </authorList>
    </citation>
    <scope>NUCLEOTIDE SEQUENCE [LARGE SCALE GENOMIC DNA]</scope>
</reference>
<dbReference type="AlphaFoldDB" id="A0A0G1HNP5"/>
<accession>A0A0G1HNP5</accession>
<gene>
    <name evidence="1" type="ORF">UW41_C0025G0011</name>
</gene>
<evidence type="ECO:0000313" key="1">
    <source>
        <dbReference type="EMBL" id="KKT48540.1"/>
    </source>
</evidence>
<evidence type="ECO:0000313" key="2">
    <source>
        <dbReference type="Proteomes" id="UP000034172"/>
    </source>
</evidence>
<sequence>MISYRWKRRSIGSGGFEGVGNIGDGLGNTSGIGNGDFEAENFTIGVGESLGIDFDDEGVAGFTCNLG</sequence>
<dbReference type="EMBL" id="LCIE01000025">
    <property type="protein sequence ID" value="KKT48540.1"/>
    <property type="molecule type" value="Genomic_DNA"/>
</dbReference>